<dbReference type="OrthoDB" id="10004661at2759"/>
<name>A0A5N5EZ05_9ROSA</name>
<dbReference type="Proteomes" id="UP000327157">
    <property type="component" value="Chromosome 7"/>
</dbReference>
<comment type="caution">
    <text evidence="2">The sequence shown here is derived from an EMBL/GenBank/DDBJ whole genome shotgun (WGS) entry which is preliminary data.</text>
</comment>
<dbReference type="InterPro" id="IPR004993">
    <property type="entry name" value="GH3"/>
</dbReference>
<reference evidence="2 3" key="1">
    <citation type="submission" date="2019-09" db="EMBL/GenBank/DDBJ databases">
        <authorList>
            <person name="Ou C."/>
        </authorList>
    </citation>
    <scope>NUCLEOTIDE SEQUENCE [LARGE SCALE GENOMIC DNA]</scope>
    <source>
        <strain evidence="2">S2</strain>
        <tissue evidence="2">Leaf</tissue>
    </source>
</reference>
<feature type="domain" description="GH3 C-terminal" evidence="1">
    <location>
        <begin position="3"/>
        <end position="113"/>
    </location>
</feature>
<organism evidence="2 3">
    <name type="scientific">Pyrus ussuriensis x Pyrus communis</name>
    <dbReference type="NCBI Taxonomy" id="2448454"/>
    <lineage>
        <taxon>Eukaryota</taxon>
        <taxon>Viridiplantae</taxon>
        <taxon>Streptophyta</taxon>
        <taxon>Embryophyta</taxon>
        <taxon>Tracheophyta</taxon>
        <taxon>Spermatophyta</taxon>
        <taxon>Magnoliopsida</taxon>
        <taxon>eudicotyledons</taxon>
        <taxon>Gunneridae</taxon>
        <taxon>Pentapetalae</taxon>
        <taxon>rosids</taxon>
        <taxon>fabids</taxon>
        <taxon>Rosales</taxon>
        <taxon>Rosaceae</taxon>
        <taxon>Amygdaloideae</taxon>
        <taxon>Maleae</taxon>
        <taxon>Pyrus</taxon>
    </lineage>
</organism>
<dbReference type="Pfam" id="PF23572">
    <property type="entry name" value="GH3_C"/>
    <property type="match status" value="1"/>
</dbReference>
<reference evidence="2 3" key="3">
    <citation type="submission" date="2019-11" db="EMBL/GenBank/DDBJ databases">
        <title>A de novo genome assembly of a pear dwarfing rootstock.</title>
        <authorList>
            <person name="Wang F."/>
            <person name="Wang J."/>
            <person name="Li S."/>
            <person name="Zhang Y."/>
            <person name="Fang M."/>
            <person name="Ma L."/>
            <person name="Zhao Y."/>
            <person name="Jiang S."/>
        </authorList>
    </citation>
    <scope>NUCLEOTIDE SEQUENCE [LARGE SCALE GENOMIC DNA]</scope>
    <source>
        <strain evidence="2">S2</strain>
        <tissue evidence="2">Leaf</tissue>
    </source>
</reference>
<evidence type="ECO:0000313" key="3">
    <source>
        <dbReference type="Proteomes" id="UP000327157"/>
    </source>
</evidence>
<proteinExistence type="predicted"/>
<keyword evidence="3" id="KW-1185">Reference proteome</keyword>
<protein>
    <recommendedName>
        <fullName evidence="1">GH3 C-terminal domain-containing protein</fullName>
    </recommendedName>
</protein>
<dbReference type="PANTHER" id="PTHR31901">
    <property type="entry name" value="GH3 DOMAIN-CONTAINING PROTEIN"/>
    <property type="match status" value="1"/>
</dbReference>
<sequence>MVIQKGSKLLSKLKAELIDFTSHADLMSQLGHYIIYREIKGEVEERVVSECCSEMDALFLDRGHVVSRRSNSIWTLEFQIVEKGTFKKILEHFMRHGFAMSQFKTPRCTTNKELLSILNLCTIKRVYSTAYAK</sequence>
<evidence type="ECO:0000259" key="1">
    <source>
        <dbReference type="Pfam" id="PF23572"/>
    </source>
</evidence>
<evidence type="ECO:0000313" key="2">
    <source>
        <dbReference type="EMBL" id="KAB2595957.1"/>
    </source>
</evidence>
<dbReference type="EMBL" id="SMOL01000781">
    <property type="protein sequence ID" value="KAB2595957.1"/>
    <property type="molecule type" value="Genomic_DNA"/>
</dbReference>
<dbReference type="GO" id="GO:0016881">
    <property type="term" value="F:acid-amino acid ligase activity"/>
    <property type="evidence" value="ECO:0007669"/>
    <property type="project" value="TreeGrafter"/>
</dbReference>
<reference evidence="3" key="2">
    <citation type="submission" date="2019-10" db="EMBL/GenBank/DDBJ databases">
        <title>A de novo genome assembly of a pear dwarfing rootstock.</title>
        <authorList>
            <person name="Wang F."/>
            <person name="Wang J."/>
            <person name="Li S."/>
            <person name="Zhang Y."/>
            <person name="Fang M."/>
            <person name="Ma L."/>
            <person name="Zhao Y."/>
            <person name="Jiang S."/>
        </authorList>
    </citation>
    <scope>NUCLEOTIDE SEQUENCE [LARGE SCALE GENOMIC DNA]</scope>
</reference>
<dbReference type="PANTHER" id="PTHR31901:SF48">
    <property type="entry name" value="INDOLE-3-ACETIC ACID-AMIDO SYNTHETASE GH3.10"/>
    <property type="match status" value="1"/>
</dbReference>
<dbReference type="GO" id="GO:0005737">
    <property type="term" value="C:cytoplasm"/>
    <property type="evidence" value="ECO:0007669"/>
    <property type="project" value="TreeGrafter"/>
</dbReference>
<gene>
    <name evidence="2" type="ORF">D8674_031407</name>
</gene>
<dbReference type="AlphaFoldDB" id="A0A5N5EZ05"/>
<accession>A0A5N5EZ05</accession>
<dbReference type="InterPro" id="IPR055378">
    <property type="entry name" value="GH3_C"/>
</dbReference>